<evidence type="ECO:0000256" key="2">
    <source>
        <dbReference type="ARBA" id="ARBA00022553"/>
    </source>
</evidence>
<evidence type="ECO:0000313" key="9">
    <source>
        <dbReference type="Ensembl" id="ENSOANP00000042283.1"/>
    </source>
</evidence>
<dbReference type="InterPro" id="IPR043443">
    <property type="entry name" value="FYB1/2-like"/>
</dbReference>
<evidence type="ECO:0000256" key="6">
    <source>
        <dbReference type="PROSITE-ProRule" id="PRU00192"/>
    </source>
</evidence>
<evidence type="ECO:0000256" key="1">
    <source>
        <dbReference type="ARBA" id="ARBA00022443"/>
    </source>
</evidence>
<feature type="domain" description="SH3" evidence="8">
    <location>
        <begin position="338"/>
        <end position="416"/>
    </location>
</feature>
<dbReference type="InterPro" id="IPR001452">
    <property type="entry name" value="SH3_domain"/>
</dbReference>
<dbReference type="PANTHER" id="PTHR16830:SF11">
    <property type="entry name" value="PML-RARA-REGULATED ADAPTER MOLECULE 1"/>
    <property type="match status" value="1"/>
</dbReference>
<dbReference type="Gene3D" id="2.30.30.40">
    <property type="entry name" value="SH3 Domains"/>
    <property type="match status" value="1"/>
</dbReference>
<dbReference type="OMA" id="REQILCR"/>
<evidence type="ECO:0000256" key="7">
    <source>
        <dbReference type="SAM" id="MobiDB-lite"/>
    </source>
</evidence>
<keyword evidence="2" id="KW-0597">Phosphoprotein</keyword>
<dbReference type="InParanoid" id="A0A6I8NNP3"/>
<dbReference type="GO" id="GO:0050852">
    <property type="term" value="P:T cell receptor signaling pathway"/>
    <property type="evidence" value="ECO:0000318"/>
    <property type="project" value="GO_Central"/>
</dbReference>
<dbReference type="FunFam" id="2.30.30.40:FF:000179">
    <property type="entry name" value="PML-RARA regulated adaptor molecule 1"/>
    <property type="match status" value="1"/>
</dbReference>
<reference evidence="9" key="3">
    <citation type="submission" date="2025-09" db="UniProtKB">
        <authorList>
            <consortium name="Ensembl"/>
        </authorList>
    </citation>
    <scope>IDENTIFICATION</scope>
    <source>
        <strain evidence="9">Glennie</strain>
    </source>
</reference>
<dbReference type="CTD" id="84106"/>
<gene>
    <name evidence="9" type="primary">PRAM1</name>
</gene>
<dbReference type="PANTHER" id="PTHR16830">
    <property type="entry name" value="SH2 CONTAINING ADAPTOR PRAM-1 RELATED"/>
    <property type="match status" value="1"/>
</dbReference>
<proteinExistence type="predicted"/>
<dbReference type="GO" id="GO:0007229">
    <property type="term" value="P:integrin-mediated signaling pathway"/>
    <property type="evidence" value="ECO:0000318"/>
    <property type="project" value="GO_Central"/>
</dbReference>
<keyword evidence="3" id="KW-0446">Lipid-binding</keyword>
<dbReference type="GeneTree" id="ENSGT00530000063460"/>
<organism evidence="9 10">
    <name type="scientific">Ornithorhynchus anatinus</name>
    <name type="common">Duckbill platypus</name>
    <dbReference type="NCBI Taxonomy" id="9258"/>
    <lineage>
        <taxon>Eukaryota</taxon>
        <taxon>Metazoa</taxon>
        <taxon>Chordata</taxon>
        <taxon>Craniata</taxon>
        <taxon>Vertebrata</taxon>
        <taxon>Euteleostomi</taxon>
        <taxon>Mammalia</taxon>
        <taxon>Monotremata</taxon>
        <taxon>Ornithorhynchidae</taxon>
        <taxon>Ornithorhynchus</taxon>
    </lineage>
</organism>
<feature type="compositionally biased region" description="Pro residues" evidence="7">
    <location>
        <begin position="129"/>
        <end position="138"/>
    </location>
</feature>
<dbReference type="SUPFAM" id="SSF50044">
    <property type="entry name" value="SH3-domain"/>
    <property type="match status" value="1"/>
</dbReference>
<keyword evidence="10" id="KW-1185">Reference proteome</keyword>
<dbReference type="GO" id="GO:0005886">
    <property type="term" value="C:plasma membrane"/>
    <property type="evidence" value="ECO:0000318"/>
    <property type="project" value="GO_Central"/>
</dbReference>
<dbReference type="GeneID" id="103167606"/>
<dbReference type="GO" id="GO:0072659">
    <property type="term" value="P:protein localization to plasma membrane"/>
    <property type="evidence" value="ECO:0000318"/>
    <property type="project" value="GO_Central"/>
</dbReference>
<evidence type="ECO:0000256" key="3">
    <source>
        <dbReference type="ARBA" id="ARBA00023121"/>
    </source>
</evidence>
<evidence type="ECO:0000259" key="8">
    <source>
        <dbReference type="PROSITE" id="PS50002"/>
    </source>
</evidence>
<feature type="compositionally biased region" description="Pro residues" evidence="7">
    <location>
        <begin position="199"/>
        <end position="208"/>
    </location>
</feature>
<accession>A0A6I8NNP3</accession>
<dbReference type="GO" id="GO:0008289">
    <property type="term" value="F:lipid binding"/>
    <property type="evidence" value="ECO:0007669"/>
    <property type="project" value="UniProtKB-KW"/>
</dbReference>
<dbReference type="RefSeq" id="XP_028905864.1">
    <property type="nucleotide sequence ID" value="XM_029050031.2"/>
</dbReference>
<dbReference type="Bgee" id="ENSOANG00000048974">
    <property type="expression patterns" value="Expressed in ovary and 2 other cell types or tissues"/>
</dbReference>
<feature type="compositionally biased region" description="Basic and acidic residues" evidence="7">
    <location>
        <begin position="290"/>
        <end position="302"/>
    </location>
</feature>
<reference evidence="9" key="2">
    <citation type="submission" date="2025-08" db="UniProtKB">
        <authorList>
            <consortium name="Ensembl"/>
        </authorList>
    </citation>
    <scope>IDENTIFICATION</scope>
    <source>
        <strain evidence="9">Glennie</strain>
    </source>
</reference>
<dbReference type="Proteomes" id="UP000002279">
    <property type="component" value="Chromosome X1"/>
</dbReference>
<dbReference type="Pfam" id="PF14603">
    <property type="entry name" value="hSH3"/>
    <property type="match status" value="1"/>
</dbReference>
<feature type="compositionally biased region" description="Basic residues" evidence="7">
    <location>
        <begin position="228"/>
        <end position="237"/>
    </location>
</feature>
<feature type="region of interest" description="Disordered" evidence="7">
    <location>
        <begin position="436"/>
        <end position="458"/>
    </location>
</feature>
<dbReference type="Ensembl" id="ENSOANT00000054946.1">
    <property type="protein sequence ID" value="ENSOANP00000042283.1"/>
    <property type="gene ID" value="ENSOANG00000048974.1"/>
</dbReference>
<feature type="region of interest" description="Disordered" evidence="7">
    <location>
        <begin position="118"/>
        <end position="313"/>
    </location>
</feature>
<dbReference type="AlphaFoldDB" id="A0A6I8NNP3"/>
<evidence type="ECO:0000313" key="10">
    <source>
        <dbReference type="Proteomes" id="UP000002279"/>
    </source>
</evidence>
<feature type="region of interest" description="Disordered" evidence="7">
    <location>
        <begin position="1"/>
        <end position="100"/>
    </location>
</feature>
<comment type="subunit">
    <text evidence="4">Interacts with SKAP2, LCP2 and DBNL. May interact with LYN. Interacts with NEK6.</text>
</comment>
<sequence>MESREDFQNLKARFQSPGSEFSELPKKPPLPPGSHLPTLGFKLQPMPRAGLEKGPASGGPGAQREAPLPRKEAPRDPNPLAPASRRAPVITQKPQVTRGTVVSGTAFLTAQVASEALKGAGGVPRESAGPPPPGPPVWSKPQQPVGKFHRGLGTKALTSGAAPQASPPSGSPRTRLEPRGPDPPRRRPLPSERSLGPRPAKPPPPPGPVDLQRFRRARDTRAQEAKARRALGPHHFPRVQIPAGTPPTKLLTGPRSPDDIYDEVEPAELDRKSAELPQAHPSPTLKRSRAREDELHGAEKTPKGLPLPPSLLKQRAAHLPQGQVPNEKNPKQCKKEEKAEKEFRKKFKFEGDIVTLTRMMIDPSASSRRGGGKNLPLRRGEILDVIQFTSREQILCRDSQGKYGYIPRAVLLPLETEVYDDVGLWEVPDTKLSPQGYEAPRPKGLLGKRPETGDRTPVLVGLNISHPFRHH</sequence>
<feature type="compositionally biased region" description="Basic and acidic residues" evidence="7">
    <location>
        <begin position="217"/>
        <end position="227"/>
    </location>
</feature>
<feature type="compositionally biased region" description="Basic and acidic residues" evidence="7">
    <location>
        <begin position="174"/>
        <end position="185"/>
    </location>
</feature>
<keyword evidence="1 6" id="KW-0728">SH3 domain</keyword>
<name>A0A6I8NNP3_ORNAN</name>
<evidence type="ECO:0000256" key="5">
    <source>
        <dbReference type="ARBA" id="ARBA00074948"/>
    </source>
</evidence>
<evidence type="ECO:0000256" key="4">
    <source>
        <dbReference type="ARBA" id="ARBA00063710"/>
    </source>
</evidence>
<protein>
    <recommendedName>
        <fullName evidence="5">PML-RARA-regulated adapter molecule 1</fullName>
    </recommendedName>
</protein>
<dbReference type="InterPro" id="IPR029294">
    <property type="entry name" value="hSH3"/>
</dbReference>
<dbReference type="FunCoup" id="A0A6I8NNP3">
    <property type="interactions" value="29"/>
</dbReference>
<reference evidence="9 10" key="1">
    <citation type="journal article" date="2008" name="Nature">
        <title>Genome analysis of the platypus reveals unique signatures of evolution.</title>
        <authorList>
            <person name="Warren W.C."/>
            <person name="Hillier L.W."/>
            <person name="Marshall Graves J.A."/>
            <person name="Birney E."/>
            <person name="Ponting C.P."/>
            <person name="Grutzner F."/>
            <person name="Belov K."/>
            <person name="Miller W."/>
            <person name="Clarke L."/>
            <person name="Chinwalla A.T."/>
            <person name="Yang S.P."/>
            <person name="Heger A."/>
            <person name="Locke D.P."/>
            <person name="Miethke P."/>
            <person name="Waters P.D."/>
            <person name="Veyrunes F."/>
            <person name="Fulton L."/>
            <person name="Fulton B."/>
            <person name="Graves T."/>
            <person name="Wallis J."/>
            <person name="Puente X.S."/>
            <person name="Lopez-Otin C."/>
            <person name="Ordonez G.R."/>
            <person name="Eichler E.E."/>
            <person name="Chen L."/>
            <person name="Cheng Z."/>
            <person name="Deakin J.E."/>
            <person name="Alsop A."/>
            <person name="Thompson K."/>
            <person name="Kirby P."/>
            <person name="Papenfuss A.T."/>
            <person name="Wakefield M.J."/>
            <person name="Olender T."/>
            <person name="Lancet D."/>
            <person name="Huttley G.A."/>
            <person name="Smit A.F."/>
            <person name="Pask A."/>
            <person name="Temple-Smith P."/>
            <person name="Batzer M.A."/>
            <person name="Walker J.A."/>
            <person name="Konkel M.K."/>
            <person name="Harris R.S."/>
            <person name="Whittington C.M."/>
            <person name="Wong E.S."/>
            <person name="Gemmell N.J."/>
            <person name="Buschiazzo E."/>
            <person name="Vargas Jentzsch I.M."/>
            <person name="Merkel A."/>
            <person name="Schmitz J."/>
            <person name="Zemann A."/>
            <person name="Churakov G."/>
            <person name="Kriegs J.O."/>
            <person name="Brosius J."/>
            <person name="Murchison E.P."/>
            <person name="Sachidanandam R."/>
            <person name="Smith C."/>
            <person name="Hannon G.J."/>
            <person name="Tsend-Ayush E."/>
            <person name="McMillan D."/>
            <person name="Attenborough R."/>
            <person name="Rens W."/>
            <person name="Ferguson-Smith M."/>
            <person name="Lefevre C.M."/>
            <person name="Sharp J.A."/>
            <person name="Nicholas K.R."/>
            <person name="Ray D.A."/>
            <person name="Kube M."/>
            <person name="Reinhardt R."/>
            <person name="Pringle T.H."/>
            <person name="Taylor J."/>
            <person name="Jones R.C."/>
            <person name="Nixon B."/>
            <person name="Dacheux J.L."/>
            <person name="Niwa H."/>
            <person name="Sekita Y."/>
            <person name="Huang X."/>
            <person name="Stark A."/>
            <person name="Kheradpour P."/>
            <person name="Kellis M."/>
            <person name="Flicek P."/>
            <person name="Chen Y."/>
            <person name="Webber C."/>
            <person name="Hardison R."/>
            <person name="Nelson J."/>
            <person name="Hallsworth-Pepin K."/>
            <person name="Delehaunty K."/>
            <person name="Markovic C."/>
            <person name="Minx P."/>
            <person name="Feng Y."/>
            <person name="Kremitzki C."/>
            <person name="Mitreva M."/>
            <person name="Glasscock J."/>
            <person name="Wylie T."/>
            <person name="Wohldmann P."/>
            <person name="Thiru P."/>
            <person name="Nhan M.N."/>
            <person name="Pohl C.S."/>
            <person name="Smith S.M."/>
            <person name="Hou S."/>
            <person name="Nefedov M."/>
            <person name="de Jong P.J."/>
            <person name="Renfree M.B."/>
            <person name="Mardis E.R."/>
            <person name="Wilson R.K."/>
        </authorList>
    </citation>
    <scope>NUCLEOTIDE SEQUENCE [LARGE SCALE GENOMIC DNA]</scope>
    <source>
        <strain evidence="9 10">Glennie</strain>
    </source>
</reference>
<dbReference type="PROSITE" id="PS50002">
    <property type="entry name" value="SH3"/>
    <property type="match status" value="1"/>
</dbReference>
<dbReference type="InterPro" id="IPR036028">
    <property type="entry name" value="SH3-like_dom_sf"/>
</dbReference>